<dbReference type="GO" id="GO:0003676">
    <property type="term" value="F:nucleic acid binding"/>
    <property type="evidence" value="ECO:0007669"/>
    <property type="project" value="InterPro"/>
</dbReference>
<dbReference type="Proteomes" id="UP000462362">
    <property type="component" value="Unassembled WGS sequence"/>
</dbReference>
<dbReference type="CDD" id="cd00085">
    <property type="entry name" value="HNHc"/>
    <property type="match status" value="1"/>
</dbReference>
<dbReference type="Pfam" id="PF01844">
    <property type="entry name" value="HNH"/>
    <property type="match status" value="1"/>
</dbReference>
<comment type="caution">
    <text evidence="2">The sequence shown here is derived from an EMBL/GenBank/DDBJ whole genome shotgun (WGS) entry which is preliminary data.</text>
</comment>
<dbReference type="GO" id="GO:0008270">
    <property type="term" value="F:zinc ion binding"/>
    <property type="evidence" value="ECO:0007669"/>
    <property type="project" value="InterPro"/>
</dbReference>
<sequence>MRVLVWNKRGKPLMPCSPAKARLLLKEKKAIVVRRTPFTIQLTIATGESKQPVSLDVDAGYKHVGLSASTEKAELYASEVELRQDITDLLSARRALRESRRNRKTRYRAPRFDNRIRTKRKGWLAPSVENRINAHLSRIESVLRLLPVTKITVETASFDTQLLKNPDISGKEYQEGEQLGFWNIREYVLCRDRHVCQHCYGRSKDPVLNVHHLESRRTGGDSPGNLITLCETCHKALHRGEITLKAKRGQSFRAEAFMGIMRSEVPNRLKASHPELEVNNTYGYRTKHARIANDIAKSHCADAFCIAGNLGAERLCEFFFQKQTRRNNRQIHKLSILKGGIRKRNQAPFEVKGFRLFDKVACQGEEGFIFGRRSSGFFDVRKLDGTRISAGISCKKLHLLEKRRTYLTEIRKEEALPPLPEGRGLRAKM</sequence>
<evidence type="ECO:0000259" key="1">
    <source>
        <dbReference type="SMART" id="SM00507"/>
    </source>
</evidence>
<dbReference type="EMBL" id="WNCL01000007">
    <property type="protein sequence ID" value="MTU42705.1"/>
    <property type="molecule type" value="Genomic_DNA"/>
</dbReference>
<keyword evidence="2" id="KW-0378">Hydrolase</keyword>
<dbReference type="SMART" id="SM00507">
    <property type="entry name" value="HNHc"/>
    <property type="match status" value="1"/>
</dbReference>
<dbReference type="Gene3D" id="1.10.30.50">
    <property type="match status" value="1"/>
</dbReference>
<evidence type="ECO:0000313" key="2">
    <source>
        <dbReference type="EMBL" id="MTU42705.1"/>
    </source>
</evidence>
<name>A0A844LE37_9BURK</name>
<organism evidence="2 3">
    <name type="scientific">Parasutterella excrementihominis</name>
    <dbReference type="NCBI Taxonomy" id="487175"/>
    <lineage>
        <taxon>Bacteria</taxon>
        <taxon>Pseudomonadati</taxon>
        <taxon>Pseudomonadota</taxon>
        <taxon>Betaproteobacteria</taxon>
        <taxon>Burkholderiales</taxon>
        <taxon>Sutterellaceae</taxon>
        <taxon>Parasutterella</taxon>
    </lineage>
</organism>
<accession>A0A844LE37</accession>
<keyword evidence="2" id="KW-0540">Nuclease</keyword>
<keyword evidence="2" id="KW-0255">Endonuclease</keyword>
<reference evidence="2 3" key="1">
    <citation type="journal article" date="2019" name="Nat. Med.">
        <title>A library of human gut bacterial isolates paired with longitudinal multiomics data enables mechanistic microbiome research.</title>
        <authorList>
            <person name="Poyet M."/>
            <person name="Groussin M."/>
            <person name="Gibbons S.M."/>
            <person name="Avila-Pacheco J."/>
            <person name="Jiang X."/>
            <person name="Kearney S.M."/>
            <person name="Perrotta A.R."/>
            <person name="Berdy B."/>
            <person name="Zhao S."/>
            <person name="Lieberman T.D."/>
            <person name="Swanson P.K."/>
            <person name="Smith M."/>
            <person name="Roesemann S."/>
            <person name="Alexander J.E."/>
            <person name="Rich S.A."/>
            <person name="Livny J."/>
            <person name="Vlamakis H."/>
            <person name="Clish C."/>
            <person name="Bullock K."/>
            <person name="Deik A."/>
            <person name="Scott J."/>
            <person name="Pierce K.A."/>
            <person name="Xavier R.J."/>
            <person name="Alm E.J."/>
        </authorList>
    </citation>
    <scope>NUCLEOTIDE SEQUENCE [LARGE SCALE GENOMIC DNA]</scope>
    <source>
        <strain evidence="2 3">BIOML-A2</strain>
    </source>
</reference>
<dbReference type="GO" id="GO:0004519">
    <property type="term" value="F:endonuclease activity"/>
    <property type="evidence" value="ECO:0007669"/>
    <property type="project" value="UniProtKB-KW"/>
</dbReference>
<dbReference type="Pfam" id="PF14239">
    <property type="entry name" value="RRXRR"/>
    <property type="match status" value="1"/>
</dbReference>
<dbReference type="AlphaFoldDB" id="A0A844LE37"/>
<dbReference type="InterPro" id="IPR002711">
    <property type="entry name" value="HNH"/>
</dbReference>
<dbReference type="InterPro" id="IPR047693">
    <property type="entry name" value="RNA-guided_IscB-like"/>
</dbReference>
<dbReference type="InterPro" id="IPR003615">
    <property type="entry name" value="HNH_nuc"/>
</dbReference>
<feature type="domain" description="HNH nuclease" evidence="1">
    <location>
        <begin position="183"/>
        <end position="235"/>
    </location>
</feature>
<gene>
    <name evidence="2" type="ORF">GMD42_03515</name>
</gene>
<evidence type="ECO:0000313" key="3">
    <source>
        <dbReference type="Proteomes" id="UP000462362"/>
    </source>
</evidence>
<dbReference type="NCBIfam" id="NF040563">
    <property type="entry name" value="guided_IscB"/>
    <property type="match status" value="1"/>
</dbReference>
<dbReference type="RefSeq" id="WP_155165500.1">
    <property type="nucleotide sequence ID" value="NZ_WNBZ01000015.1"/>
</dbReference>
<proteinExistence type="predicted"/>
<dbReference type="InterPro" id="IPR025938">
    <property type="entry name" value="RRXRR_dom"/>
</dbReference>
<protein>
    <submittedName>
        <fullName evidence="2">HNH endonuclease</fullName>
    </submittedName>
</protein>